<dbReference type="RefSeq" id="WP_043385170.1">
    <property type="nucleotide sequence ID" value="NZ_KN039949.1"/>
</dbReference>
<organism evidence="1 2">
    <name type="scientific">Streptomyces mutabilis</name>
    <dbReference type="NCBI Taxonomy" id="67332"/>
    <lineage>
        <taxon>Bacteria</taxon>
        <taxon>Bacillati</taxon>
        <taxon>Actinomycetota</taxon>
        <taxon>Actinomycetes</taxon>
        <taxon>Kitasatosporales</taxon>
        <taxon>Streptomycetaceae</taxon>
        <taxon>Streptomyces</taxon>
    </lineage>
</organism>
<accession>A0A086MRZ4</accession>
<dbReference type="EMBL" id="JNFQ01000006">
    <property type="protein sequence ID" value="KFG71662.1"/>
    <property type="molecule type" value="Genomic_DNA"/>
</dbReference>
<comment type="caution">
    <text evidence="1">The sequence shown here is derived from an EMBL/GenBank/DDBJ whole genome shotgun (WGS) entry which is preliminary data.</text>
</comment>
<proteinExistence type="predicted"/>
<evidence type="ECO:0000313" key="2">
    <source>
        <dbReference type="Proteomes" id="UP000029095"/>
    </source>
</evidence>
<dbReference type="AlphaFoldDB" id="A0A086MRZ4"/>
<evidence type="ECO:0000313" key="1">
    <source>
        <dbReference type="EMBL" id="KFG71662.1"/>
    </source>
</evidence>
<gene>
    <name evidence="1" type="ORF">FM21_33405</name>
</gene>
<keyword evidence="2" id="KW-1185">Reference proteome</keyword>
<dbReference type="Proteomes" id="UP000029095">
    <property type="component" value="Unassembled WGS sequence"/>
</dbReference>
<dbReference type="STRING" id="1915400.FM21_33405"/>
<name>A0A086MRZ4_9ACTN</name>
<sequence length="325" mass="37078">MKYQQRLQVAVRERLRKLMTAPFSSAGHEVHLAVTWIKNQPALRGLLEEAARKEPDLDREKFQTGLSRSGRFFWPSRTEEGRASLVWELMQDIAKAEAEDPEAGWRVASDYSPKSSLQDSWREFAEDVLQPLFDFLSERVGAESSILHTLERYRTRIEWFDREELYTRFEADRANGEEVYNLDLQRFLFLEGDHITHAKPRSASGEADLIGDLDGRDPLVCDGKIFDGKSRGKSYLVKGMHQVVKYAHDYGQHTAYLVIYNISDKLLELPTDGTPGAWPPYTELSGVRVYFIHVRVLPPTTTASKAGKATRVTLTRDDLTNPDAS</sequence>
<dbReference type="HOGENOM" id="CLU_071286_0_0_11"/>
<reference evidence="1 2" key="1">
    <citation type="submission" date="2014-05" db="EMBL/GenBank/DDBJ databases">
        <title>Complete genome sequence of the Streptomyces mutabilis TRM45540.</title>
        <authorList>
            <person name="Luo X."/>
            <person name="Zhang L."/>
        </authorList>
    </citation>
    <scope>NUCLEOTIDE SEQUENCE [LARGE SCALE GENOMIC DNA]</scope>
    <source>
        <strain evidence="1 2">TRM45540</strain>
    </source>
</reference>
<protein>
    <submittedName>
        <fullName evidence="1">Uncharacterized protein</fullName>
    </submittedName>
</protein>